<protein>
    <recommendedName>
        <fullName evidence="4">Cysteine rich repeat-containing protein</fullName>
    </recommendedName>
</protein>
<evidence type="ECO:0000313" key="2">
    <source>
        <dbReference type="EMBL" id="ADP72607.1"/>
    </source>
</evidence>
<evidence type="ECO:0000313" key="3">
    <source>
        <dbReference type="Proteomes" id="UP000001399"/>
    </source>
</evidence>
<keyword evidence="3" id="KW-1185">Reference proteome</keyword>
<sequence>MRPARMALAAALGLALATGAAAQGGMGGGMGGGGMGGGGMGGGRGMWQGIVTKLCPADIEKHCATVPAAGQRDCLAGKIKELSEPCLTAVESTAADRGPGTGPVASLCMTEIAKFCPEVEHVQGQVRRCLTQHKAELAQPCVVALENTGPAWAR</sequence>
<proteinExistence type="predicted"/>
<dbReference type="OrthoDB" id="7060861at2"/>
<dbReference type="AlphaFoldDB" id="E3I3F9"/>
<evidence type="ECO:0008006" key="4">
    <source>
        <dbReference type="Google" id="ProtNLM"/>
    </source>
</evidence>
<gene>
    <name evidence="2" type="ordered locus">Rvan_3426</name>
</gene>
<dbReference type="InterPro" id="IPR001893">
    <property type="entry name" value="Cys-rich_GLG1_repeat"/>
</dbReference>
<evidence type="ECO:0000256" key="1">
    <source>
        <dbReference type="SAM" id="SignalP"/>
    </source>
</evidence>
<dbReference type="RefSeq" id="WP_013420965.1">
    <property type="nucleotide sequence ID" value="NC_014664.1"/>
</dbReference>
<dbReference type="EMBL" id="CP002292">
    <property type="protein sequence ID" value="ADP72607.1"/>
    <property type="molecule type" value="Genomic_DNA"/>
</dbReference>
<dbReference type="Pfam" id="PF00839">
    <property type="entry name" value="Cys_rich_FGFR"/>
    <property type="match status" value="1"/>
</dbReference>
<dbReference type="Proteomes" id="UP000001399">
    <property type="component" value="Chromosome"/>
</dbReference>
<dbReference type="KEGG" id="rva:Rvan_3426"/>
<dbReference type="HOGENOM" id="CLU_1642398_0_0_5"/>
<feature type="chain" id="PRO_5003171088" description="Cysteine rich repeat-containing protein" evidence="1">
    <location>
        <begin position="23"/>
        <end position="154"/>
    </location>
</feature>
<dbReference type="eggNOG" id="ENOG5034AK1">
    <property type="taxonomic scope" value="Bacteria"/>
</dbReference>
<dbReference type="GO" id="GO:0016020">
    <property type="term" value="C:membrane"/>
    <property type="evidence" value="ECO:0007669"/>
    <property type="project" value="InterPro"/>
</dbReference>
<keyword evidence="1" id="KW-0732">Signal</keyword>
<organism evidence="2 3">
    <name type="scientific">Rhodomicrobium vannielii (strain ATCC 17100 / DSM 162 / LMG 4299 / NCIMB 10020 / ATH 3.1.1)</name>
    <dbReference type="NCBI Taxonomy" id="648757"/>
    <lineage>
        <taxon>Bacteria</taxon>
        <taxon>Pseudomonadati</taxon>
        <taxon>Pseudomonadota</taxon>
        <taxon>Alphaproteobacteria</taxon>
        <taxon>Hyphomicrobiales</taxon>
        <taxon>Hyphomicrobiaceae</taxon>
        <taxon>Rhodomicrobium</taxon>
    </lineage>
</organism>
<feature type="signal peptide" evidence="1">
    <location>
        <begin position="1"/>
        <end position="22"/>
    </location>
</feature>
<name>E3I3F9_RHOVT</name>
<reference evidence="3" key="1">
    <citation type="journal article" date="2011" name="J. Bacteriol.">
        <title>Genome sequences of eight morphologically diverse alphaproteobacteria.</title>
        <authorList>
            <consortium name="US DOE Joint Genome Institute"/>
            <person name="Brown P.J."/>
            <person name="Kysela D.T."/>
            <person name="Buechlein A."/>
            <person name="Hemmerich C."/>
            <person name="Brun Y.V."/>
        </authorList>
    </citation>
    <scope>NUCLEOTIDE SEQUENCE [LARGE SCALE GENOMIC DNA]</scope>
    <source>
        <strain evidence="3">ATCC 17100 / ATH 3.1.1 / DSM 162 / LMG 4299</strain>
    </source>
</reference>
<accession>E3I3F9</accession>